<dbReference type="SMART" id="SM00382">
    <property type="entry name" value="AAA"/>
    <property type="match status" value="1"/>
</dbReference>
<evidence type="ECO:0000313" key="5">
    <source>
        <dbReference type="EMBL" id="CAG5088812.1"/>
    </source>
</evidence>
<evidence type="ECO:0000256" key="3">
    <source>
        <dbReference type="ARBA" id="ARBA00022840"/>
    </source>
</evidence>
<accession>A0ABN7S2K0</accession>
<evidence type="ECO:0000259" key="4">
    <source>
        <dbReference type="PROSITE" id="PS50893"/>
    </source>
</evidence>
<dbReference type="Proteomes" id="UP000681526">
    <property type="component" value="Unassembled WGS sequence"/>
</dbReference>
<dbReference type="InterPro" id="IPR051120">
    <property type="entry name" value="ABC_AA/LPS_Transport"/>
</dbReference>
<dbReference type="Gene3D" id="3.40.50.300">
    <property type="entry name" value="P-loop containing nucleotide triphosphate hydrolases"/>
    <property type="match status" value="1"/>
</dbReference>
<protein>
    <submittedName>
        <fullName evidence="5">Urea ABC transporter, ATP-binding protein UrtD</fullName>
    </submittedName>
</protein>
<dbReference type="CDD" id="cd03219">
    <property type="entry name" value="ABC_Mj1267_LivG_branched"/>
    <property type="match status" value="1"/>
</dbReference>
<dbReference type="InterPro" id="IPR032823">
    <property type="entry name" value="BCA_ABC_TP_C"/>
</dbReference>
<evidence type="ECO:0000256" key="2">
    <source>
        <dbReference type="ARBA" id="ARBA00022741"/>
    </source>
</evidence>
<proteinExistence type="predicted"/>
<dbReference type="NCBIfam" id="TIGR03411">
    <property type="entry name" value="urea_trans_UrtD"/>
    <property type="match status" value="1"/>
</dbReference>
<name>A0ABN7S2K0_THEXY</name>
<evidence type="ECO:0000256" key="1">
    <source>
        <dbReference type="ARBA" id="ARBA00022448"/>
    </source>
</evidence>
<keyword evidence="3 5" id="KW-0067">ATP-binding</keyword>
<evidence type="ECO:0000313" key="6">
    <source>
        <dbReference type="Proteomes" id="UP000681526"/>
    </source>
</evidence>
<dbReference type="GO" id="GO:0005524">
    <property type="term" value="F:ATP binding"/>
    <property type="evidence" value="ECO:0007669"/>
    <property type="project" value="UniProtKB-KW"/>
</dbReference>
<comment type="caution">
    <text evidence="5">The sequence shown here is derived from an EMBL/GenBank/DDBJ whole genome shotgun (WGS) entry which is preliminary data.</text>
</comment>
<dbReference type="InterPro" id="IPR027417">
    <property type="entry name" value="P-loop_NTPase"/>
</dbReference>
<dbReference type="Pfam" id="PF00005">
    <property type="entry name" value="ABC_tran"/>
    <property type="match status" value="1"/>
</dbReference>
<keyword evidence="1" id="KW-0813">Transport</keyword>
<dbReference type="EMBL" id="CAJRAY010000061">
    <property type="protein sequence ID" value="CAG5088812.1"/>
    <property type="molecule type" value="Genomic_DNA"/>
</dbReference>
<sequence>MELEPGTDLEMRSAQKPGARKVSDILRCEAVVVDFDGFKALQGMNLTLRQGELRFLIGPNGAGKTTLLDVICGKVKPASGRVLFRGEIDLTRKREHRIAELGIGRKFQAPSIFPSLTVREHLEIAMRQNRSVFATLTARMSSEDEDRMAAQLKMIGLEAKAGRLAGSLSHGEKQWLEIGMMLMQEPDVLLLDEPAAGMTDRETEKTGILLREIARRQSVIVVEHDMEFVRNFASTVTVMHEGRLLAEGSVDEVQNDERVMEVYLGRRRNADADRSTA</sequence>
<dbReference type="InterPro" id="IPR017781">
    <property type="entry name" value="ABC_transptr_urea_ATP-bd_UrtD"/>
</dbReference>
<dbReference type="PROSITE" id="PS50893">
    <property type="entry name" value="ABC_TRANSPORTER_2"/>
    <property type="match status" value="1"/>
</dbReference>
<dbReference type="Pfam" id="PF12399">
    <property type="entry name" value="BCA_ABC_TP_C"/>
    <property type="match status" value="1"/>
</dbReference>
<dbReference type="PANTHER" id="PTHR45772">
    <property type="entry name" value="CONSERVED COMPONENT OF ABC TRANSPORTER FOR NATURAL AMINO ACIDS-RELATED"/>
    <property type="match status" value="1"/>
</dbReference>
<organism evidence="5 6">
    <name type="scientific">Thermobacillus xylanilyticus</name>
    <dbReference type="NCBI Taxonomy" id="76633"/>
    <lineage>
        <taxon>Bacteria</taxon>
        <taxon>Bacillati</taxon>
        <taxon>Bacillota</taxon>
        <taxon>Bacilli</taxon>
        <taxon>Bacillales</taxon>
        <taxon>Paenibacillaceae</taxon>
        <taxon>Thermobacillus</taxon>
    </lineage>
</organism>
<dbReference type="PANTHER" id="PTHR45772:SF8">
    <property type="entry name" value="HIGH-AFFINITY BRANCHED-CHAIN AMINO ACID TRANSPORT ATP-BINDING PROTEIN"/>
    <property type="match status" value="1"/>
</dbReference>
<dbReference type="InterPro" id="IPR003439">
    <property type="entry name" value="ABC_transporter-like_ATP-bd"/>
</dbReference>
<reference evidence="5 6" key="1">
    <citation type="submission" date="2021-04" db="EMBL/GenBank/DDBJ databases">
        <authorList>
            <person name="Rakotoarivonina H."/>
        </authorList>
    </citation>
    <scope>NUCLEOTIDE SEQUENCE [LARGE SCALE GENOMIC DNA]</scope>
    <source>
        <strain evidence="5 6">XE</strain>
    </source>
</reference>
<gene>
    <name evidence="5" type="primary">txxe 2625-urtD</name>
    <name evidence="5" type="ORF">TXXE_12335</name>
</gene>
<dbReference type="SUPFAM" id="SSF52540">
    <property type="entry name" value="P-loop containing nucleoside triphosphate hydrolases"/>
    <property type="match status" value="1"/>
</dbReference>
<keyword evidence="6" id="KW-1185">Reference proteome</keyword>
<dbReference type="InterPro" id="IPR003593">
    <property type="entry name" value="AAA+_ATPase"/>
</dbReference>
<keyword evidence="2" id="KW-0547">Nucleotide-binding</keyword>
<feature type="domain" description="ABC transporter" evidence="4">
    <location>
        <begin position="26"/>
        <end position="266"/>
    </location>
</feature>